<protein>
    <submittedName>
        <fullName evidence="2">Glutamine amidotransferase</fullName>
    </submittedName>
</protein>
<dbReference type="GO" id="GO:0016740">
    <property type="term" value="F:transferase activity"/>
    <property type="evidence" value="ECO:0007669"/>
    <property type="project" value="UniProtKB-KW"/>
</dbReference>
<dbReference type="Gene3D" id="3.40.50.880">
    <property type="match status" value="1"/>
</dbReference>
<dbReference type="InterPro" id="IPR017926">
    <property type="entry name" value="GATASE"/>
</dbReference>
<dbReference type="RefSeq" id="WP_043145590.1">
    <property type="nucleotide sequence ID" value="NZ_JSUQ01000022.1"/>
</dbReference>
<dbReference type="PANTHER" id="PTHR42695:SF5">
    <property type="entry name" value="GLUTAMINE AMIDOTRANSFERASE YLR126C-RELATED"/>
    <property type="match status" value="1"/>
</dbReference>
<dbReference type="InterPro" id="IPR029062">
    <property type="entry name" value="Class_I_gatase-like"/>
</dbReference>
<dbReference type="PROSITE" id="PS51273">
    <property type="entry name" value="GATASE_TYPE_1"/>
    <property type="match status" value="1"/>
</dbReference>
<gene>
    <name evidence="2" type="ORF">OA50_04667</name>
</gene>
<proteinExistence type="predicted"/>
<sequence length="232" mass="26085">MGQRVLSVRHGDEPLDDRATAWLENAGYTVDTRRPFGGEALGVPGDDLAATIIYGGLYNVYETDRHPFLQEEYRWIDACLTAGIKVLGICQGAQMIAHHHGAWAGARKREIFEFGYYQITPTETAGDFLDRPLIVCQAHFHTFDLPAGAVRLAANDNYANQAFRMDETVYGLQFHPEVTEPGFRRWQVQKAGVYGRPGVQDRAEQDRLLAQHDSVQGAWFEGFLDRFIGRPA</sequence>
<dbReference type="GO" id="GO:0005829">
    <property type="term" value="C:cytosol"/>
    <property type="evidence" value="ECO:0007669"/>
    <property type="project" value="TreeGrafter"/>
</dbReference>
<feature type="domain" description="Glutamine amidotransferase" evidence="1">
    <location>
        <begin position="49"/>
        <end position="179"/>
    </location>
</feature>
<dbReference type="CDD" id="cd01741">
    <property type="entry name" value="GATase1_1"/>
    <property type="match status" value="1"/>
</dbReference>
<dbReference type="SUPFAM" id="SSF52317">
    <property type="entry name" value="Class I glutamine amidotransferase-like"/>
    <property type="match status" value="1"/>
</dbReference>
<name>A0A0B3RVG5_9RHOB</name>
<keyword evidence="3" id="KW-1185">Reference proteome</keyword>
<evidence type="ECO:0000313" key="3">
    <source>
        <dbReference type="Proteomes" id="UP000030960"/>
    </source>
</evidence>
<dbReference type="Proteomes" id="UP000030960">
    <property type="component" value="Unassembled WGS sequence"/>
</dbReference>
<evidence type="ECO:0000313" key="2">
    <source>
        <dbReference type="EMBL" id="KHQ50743.1"/>
    </source>
</evidence>
<keyword evidence="2" id="KW-0315">Glutamine amidotransferase</keyword>
<dbReference type="InterPro" id="IPR044992">
    <property type="entry name" value="ChyE-like"/>
</dbReference>
<keyword evidence="2" id="KW-0808">Transferase</keyword>
<dbReference type="EMBL" id="JSUQ01000022">
    <property type="protein sequence ID" value="KHQ50743.1"/>
    <property type="molecule type" value="Genomic_DNA"/>
</dbReference>
<dbReference type="OrthoDB" id="9794816at2"/>
<dbReference type="Pfam" id="PF00117">
    <property type="entry name" value="GATase"/>
    <property type="match status" value="1"/>
</dbReference>
<dbReference type="STRING" id="561184.SAMN05216376_11189"/>
<comment type="caution">
    <text evidence="2">The sequence shown here is derived from an EMBL/GenBank/DDBJ whole genome shotgun (WGS) entry which is preliminary data.</text>
</comment>
<accession>A0A0B3RVG5</accession>
<dbReference type="AlphaFoldDB" id="A0A0B3RVG5"/>
<dbReference type="PANTHER" id="PTHR42695">
    <property type="entry name" value="GLUTAMINE AMIDOTRANSFERASE YLR126C-RELATED"/>
    <property type="match status" value="1"/>
</dbReference>
<evidence type="ECO:0000259" key="1">
    <source>
        <dbReference type="Pfam" id="PF00117"/>
    </source>
</evidence>
<reference evidence="2 3" key="1">
    <citation type="submission" date="2014-10" db="EMBL/GenBank/DDBJ databases">
        <title>Genome sequence of Ponticoccus sp. strain UMTAT08 isolated from clonal culture of toxic dinoflagellate Alexandrium tamiyavanichii.</title>
        <authorList>
            <person name="Gan H.Y."/>
            <person name="Muhd D.-D."/>
            <person name="Mohd Noor M.E."/>
            <person name="Yeong Y.S."/>
            <person name="Usup G."/>
        </authorList>
    </citation>
    <scope>NUCLEOTIDE SEQUENCE [LARGE SCALE GENOMIC DNA]</scope>
    <source>
        <strain evidence="2 3">UMTAT08</strain>
    </source>
</reference>
<organism evidence="2 3">
    <name type="scientific">Mameliella alba</name>
    <dbReference type="NCBI Taxonomy" id="561184"/>
    <lineage>
        <taxon>Bacteria</taxon>
        <taxon>Pseudomonadati</taxon>
        <taxon>Pseudomonadota</taxon>
        <taxon>Alphaproteobacteria</taxon>
        <taxon>Rhodobacterales</taxon>
        <taxon>Roseobacteraceae</taxon>
        <taxon>Mameliella</taxon>
    </lineage>
</organism>